<reference evidence="1 2" key="1">
    <citation type="journal article" date="2000" name="Arch. Microbiol.">
        <title>Rhodobaca bogoriensis gen. nov. and sp. nov., an alkaliphilic purple nonsulfur bacterium from African Rift Valley soda lakes.</title>
        <authorList>
            <person name="Milford A.D."/>
            <person name="Achenbach L.A."/>
            <person name="Jung D.O."/>
            <person name="Madigan M.T."/>
        </authorList>
    </citation>
    <scope>NUCLEOTIDE SEQUENCE [LARGE SCALE GENOMIC DNA]</scope>
    <source>
        <strain evidence="1 2">2376</strain>
    </source>
</reference>
<dbReference type="EMBL" id="JACBXS010000040">
    <property type="protein sequence ID" value="NYS26321.1"/>
    <property type="molecule type" value="Genomic_DNA"/>
</dbReference>
<protein>
    <recommendedName>
        <fullName evidence="3">FixH protein</fullName>
    </recommendedName>
</protein>
<gene>
    <name evidence="1" type="ORF">HUK65_15135</name>
</gene>
<evidence type="ECO:0000313" key="1">
    <source>
        <dbReference type="EMBL" id="NYS26321.1"/>
    </source>
</evidence>
<keyword evidence="2" id="KW-1185">Reference proteome</keyword>
<dbReference type="Proteomes" id="UP000529417">
    <property type="component" value="Unassembled WGS sequence"/>
</dbReference>
<proteinExistence type="predicted"/>
<organism evidence="1 2">
    <name type="scientific">Rhabdonatronobacter sediminivivens</name>
    <dbReference type="NCBI Taxonomy" id="2743469"/>
    <lineage>
        <taxon>Bacteria</taxon>
        <taxon>Pseudomonadati</taxon>
        <taxon>Pseudomonadota</taxon>
        <taxon>Alphaproteobacteria</taxon>
        <taxon>Rhodobacterales</taxon>
        <taxon>Paracoccaceae</taxon>
        <taxon>Rhabdonatronobacter</taxon>
    </lineage>
</organism>
<comment type="caution">
    <text evidence="1">The sequence shown here is derived from an EMBL/GenBank/DDBJ whole genome shotgun (WGS) entry which is preliminary data.</text>
</comment>
<evidence type="ECO:0008006" key="3">
    <source>
        <dbReference type="Google" id="ProtNLM"/>
    </source>
</evidence>
<evidence type="ECO:0000313" key="2">
    <source>
        <dbReference type="Proteomes" id="UP000529417"/>
    </source>
</evidence>
<dbReference type="AlphaFoldDB" id="A0A7Z0I1P9"/>
<sequence>MSPRSIAIVMLVLVLGFIGTMASVQLFVRDPLPIIGANQMLHLRTQDVDPPVAMQIAIDGSYRVDVQVQHPGHETPPQISLRPSENAPITLDLHSAEETLLVANGQLTRPGRWELDIRTPGGRETLRFVVRE</sequence>
<accession>A0A7Z0I1P9</accession>
<name>A0A7Z0I1P9_9RHOB</name>
<dbReference type="RefSeq" id="WP_179907117.1">
    <property type="nucleotide sequence ID" value="NZ_JACBXS010000040.1"/>
</dbReference>